<dbReference type="Gene3D" id="3.40.50.150">
    <property type="entry name" value="Vaccinia Virus protein VP39"/>
    <property type="match status" value="1"/>
</dbReference>
<dbReference type="Gene3D" id="1.10.1200.270">
    <property type="entry name" value="Methyltransferase, alpha-helical capping domain"/>
    <property type="match status" value="1"/>
</dbReference>
<dbReference type="InterPro" id="IPR029063">
    <property type="entry name" value="SAM-dependent_MTases_sf"/>
</dbReference>
<keyword evidence="1" id="KW-0479">Metal-binding</keyword>
<evidence type="ECO:0008006" key="5">
    <source>
        <dbReference type="Google" id="ProtNLM"/>
    </source>
</evidence>
<evidence type="ECO:0000313" key="3">
    <source>
        <dbReference type="EnsemblPlants" id="OBART11G08730.1"/>
    </source>
</evidence>
<evidence type="ECO:0000256" key="1">
    <source>
        <dbReference type="ARBA" id="ARBA00022723"/>
    </source>
</evidence>
<dbReference type="GO" id="GO:0008168">
    <property type="term" value="F:methyltransferase activity"/>
    <property type="evidence" value="ECO:0007669"/>
    <property type="project" value="InterPro"/>
</dbReference>
<dbReference type="InterPro" id="IPR042086">
    <property type="entry name" value="MeTrfase_capping"/>
</dbReference>
<dbReference type="InterPro" id="IPR005299">
    <property type="entry name" value="MeTrfase_7"/>
</dbReference>
<name>A0A0D3HK98_9ORYZ</name>
<keyword evidence="4" id="KW-1185">Reference proteome</keyword>
<dbReference type="HOGENOM" id="CLU_019628_2_1_1"/>
<sequence>MDMKMERDFHMINGDGDSSYANNSSIQRKAIIATQPMVENAIQDVCADLQPQSMVVADLGCSSGANTLLFVSEVIATASEKIPTNNKTKESTMEVQFFLNDLPGNDFNHIFRLLEQFKQSTMQHCTHRGLQPPPHYVAGMPGSFYTRLFPCNSVHLFHSSFSLMWLSQVPEHLDNNMNKGNIHIGVSTPPLVAQLYLNQFEKDFSRFLQLRCKELVPGGRMVLTILGRKNSDVIHGGGAINSNCELLSQALHTLIAEGCVEQEKLDSFNMPMYGPSPDELKQLVQRSQLLDMVDIQVFDLTSDAVEKSKLEVGATASATQDNVHEAIGHNNAATLRAIMESLFANHFGESIIDDLFAVYAHNVTQQLETPEKKGGVTVISMSLQTKVLK</sequence>
<dbReference type="EnsemblPlants" id="OBART11G08730.1">
    <property type="protein sequence ID" value="OBART11G08730.1"/>
    <property type="gene ID" value="OBART11G08730"/>
</dbReference>
<keyword evidence="2" id="KW-0460">Magnesium</keyword>
<dbReference type="Gramene" id="OBART11G08730.1">
    <property type="protein sequence ID" value="OBART11G08730.1"/>
    <property type="gene ID" value="OBART11G08730"/>
</dbReference>
<dbReference type="GO" id="GO:0046872">
    <property type="term" value="F:metal ion binding"/>
    <property type="evidence" value="ECO:0007669"/>
    <property type="project" value="UniProtKB-KW"/>
</dbReference>
<protein>
    <recommendedName>
        <fullName evidence="5">SAM dependent carboxyl methyltransferase</fullName>
    </recommendedName>
</protein>
<reference evidence="3" key="2">
    <citation type="submission" date="2015-03" db="UniProtKB">
        <authorList>
            <consortium name="EnsemblPlants"/>
        </authorList>
    </citation>
    <scope>IDENTIFICATION</scope>
</reference>
<organism evidence="3">
    <name type="scientific">Oryza barthii</name>
    <dbReference type="NCBI Taxonomy" id="65489"/>
    <lineage>
        <taxon>Eukaryota</taxon>
        <taxon>Viridiplantae</taxon>
        <taxon>Streptophyta</taxon>
        <taxon>Embryophyta</taxon>
        <taxon>Tracheophyta</taxon>
        <taxon>Spermatophyta</taxon>
        <taxon>Magnoliopsida</taxon>
        <taxon>Liliopsida</taxon>
        <taxon>Poales</taxon>
        <taxon>Poaceae</taxon>
        <taxon>BOP clade</taxon>
        <taxon>Oryzoideae</taxon>
        <taxon>Oryzeae</taxon>
        <taxon>Oryzinae</taxon>
        <taxon>Oryza</taxon>
    </lineage>
</organism>
<evidence type="ECO:0000313" key="4">
    <source>
        <dbReference type="Proteomes" id="UP000026960"/>
    </source>
</evidence>
<dbReference type="Pfam" id="PF03492">
    <property type="entry name" value="Methyltransf_7"/>
    <property type="match status" value="1"/>
</dbReference>
<dbReference type="PANTHER" id="PTHR31009">
    <property type="entry name" value="S-ADENOSYL-L-METHIONINE:CARBOXYL METHYLTRANSFERASE FAMILY PROTEIN"/>
    <property type="match status" value="1"/>
</dbReference>
<proteinExistence type="predicted"/>
<dbReference type="AlphaFoldDB" id="A0A0D3HK98"/>
<dbReference type="FunFam" id="3.40.50.150:FF:000530">
    <property type="entry name" value="Os11g0256900 protein"/>
    <property type="match status" value="1"/>
</dbReference>
<dbReference type="Proteomes" id="UP000026960">
    <property type="component" value="Chromosome 11"/>
</dbReference>
<reference evidence="3" key="1">
    <citation type="journal article" date="2009" name="Rice">
        <title>De Novo Next Generation Sequencing of Plant Genomes.</title>
        <authorList>
            <person name="Rounsley S."/>
            <person name="Marri P.R."/>
            <person name="Yu Y."/>
            <person name="He R."/>
            <person name="Sisneros N."/>
            <person name="Goicoechea J.L."/>
            <person name="Lee S.J."/>
            <person name="Angelova A."/>
            <person name="Kudrna D."/>
            <person name="Luo M."/>
            <person name="Affourtit J."/>
            <person name="Desany B."/>
            <person name="Knight J."/>
            <person name="Niazi F."/>
            <person name="Egholm M."/>
            <person name="Wing R.A."/>
        </authorList>
    </citation>
    <scope>NUCLEOTIDE SEQUENCE [LARGE SCALE GENOMIC DNA]</scope>
    <source>
        <strain evidence="3">cv. IRGC 105608</strain>
    </source>
</reference>
<dbReference type="eggNOG" id="ENOG502QQVK">
    <property type="taxonomic scope" value="Eukaryota"/>
</dbReference>
<accession>A0A0D3HK98</accession>
<evidence type="ECO:0000256" key="2">
    <source>
        <dbReference type="ARBA" id="ARBA00022842"/>
    </source>
</evidence>
<dbReference type="SUPFAM" id="SSF53335">
    <property type="entry name" value="S-adenosyl-L-methionine-dependent methyltransferases"/>
    <property type="match status" value="1"/>
</dbReference>
<dbReference type="PaxDb" id="65489-OBART11G08730.1"/>